<evidence type="ECO:0000313" key="2">
    <source>
        <dbReference type="EMBL" id="NKY34288.1"/>
    </source>
</evidence>
<proteinExistence type="predicted"/>
<dbReference type="EMBL" id="JAAXOO010000003">
    <property type="protein sequence ID" value="NKY34288.1"/>
    <property type="molecule type" value="Genomic_DNA"/>
</dbReference>
<evidence type="ECO:0008006" key="4">
    <source>
        <dbReference type="Google" id="ProtNLM"/>
    </source>
</evidence>
<accession>A0A846XDX7</accession>
<protein>
    <recommendedName>
        <fullName evidence="4">Lipoprotein</fullName>
    </recommendedName>
</protein>
<dbReference type="PROSITE" id="PS51257">
    <property type="entry name" value="PROKAR_LIPOPROTEIN"/>
    <property type="match status" value="1"/>
</dbReference>
<keyword evidence="1" id="KW-0732">Signal</keyword>
<dbReference type="AlphaFoldDB" id="A0A846XDX7"/>
<keyword evidence="3" id="KW-1185">Reference proteome</keyword>
<gene>
    <name evidence="2" type="ORF">HGA13_14550</name>
</gene>
<organism evidence="2 3">
    <name type="scientific">Nocardia speluncae</name>
    <dbReference type="NCBI Taxonomy" id="419477"/>
    <lineage>
        <taxon>Bacteria</taxon>
        <taxon>Bacillati</taxon>
        <taxon>Actinomycetota</taxon>
        <taxon>Actinomycetes</taxon>
        <taxon>Mycobacteriales</taxon>
        <taxon>Nocardiaceae</taxon>
        <taxon>Nocardia</taxon>
    </lineage>
</organism>
<name>A0A846XDX7_9NOCA</name>
<feature type="chain" id="PRO_5032922073" description="Lipoprotein" evidence="1">
    <location>
        <begin position="24"/>
        <end position="176"/>
    </location>
</feature>
<evidence type="ECO:0000256" key="1">
    <source>
        <dbReference type="SAM" id="SignalP"/>
    </source>
</evidence>
<dbReference type="Proteomes" id="UP000565715">
    <property type="component" value="Unassembled WGS sequence"/>
</dbReference>
<comment type="caution">
    <text evidence="2">The sequence shown here is derived from an EMBL/GenBank/DDBJ whole genome shotgun (WGS) entry which is preliminary data.</text>
</comment>
<dbReference type="RefSeq" id="WP_068043069.1">
    <property type="nucleotide sequence ID" value="NZ_JAAXOO010000003.1"/>
</dbReference>
<evidence type="ECO:0000313" key="3">
    <source>
        <dbReference type="Proteomes" id="UP000565715"/>
    </source>
</evidence>
<sequence>MPRFERAGLAAALTALVAGGFLAACSTTVTGTAEVNQSELQLYTSEVKSSSAAASSSRAAAADAAATDVCEALRDNNNPAVDAFNAYIDASDSKAPDLEAKKGAAITALRDTAGKIDEQLSPDVPNDVSAPMRTYRNNLKTLADLLERNASVDEINGQIDSFNGDKDAAFDACKPY</sequence>
<reference evidence="2 3" key="1">
    <citation type="submission" date="2020-04" db="EMBL/GenBank/DDBJ databases">
        <title>MicrobeNet Type strains.</title>
        <authorList>
            <person name="Nicholson A.C."/>
        </authorList>
    </citation>
    <scope>NUCLEOTIDE SEQUENCE [LARGE SCALE GENOMIC DNA]</scope>
    <source>
        <strain evidence="2 3">DSM 45078</strain>
    </source>
</reference>
<feature type="signal peptide" evidence="1">
    <location>
        <begin position="1"/>
        <end position="23"/>
    </location>
</feature>